<reference evidence="1" key="2">
    <citation type="submission" date="2020-09" db="EMBL/GenBank/DDBJ databases">
        <authorList>
            <person name="Sun Q."/>
            <person name="Zhou Y."/>
        </authorList>
    </citation>
    <scope>NUCLEOTIDE SEQUENCE</scope>
    <source>
        <strain evidence="1">CGMCC 1.15448</strain>
    </source>
</reference>
<dbReference type="InterPro" id="IPR046733">
    <property type="entry name" value="DUF6625"/>
</dbReference>
<evidence type="ECO:0000313" key="2">
    <source>
        <dbReference type="Proteomes" id="UP000607559"/>
    </source>
</evidence>
<reference evidence="1" key="1">
    <citation type="journal article" date="2014" name="Int. J. Syst. Evol. Microbiol.">
        <title>Complete genome sequence of Corynebacterium casei LMG S-19264T (=DSM 44701T), isolated from a smear-ripened cheese.</title>
        <authorList>
            <consortium name="US DOE Joint Genome Institute (JGI-PGF)"/>
            <person name="Walter F."/>
            <person name="Albersmeier A."/>
            <person name="Kalinowski J."/>
            <person name="Ruckert C."/>
        </authorList>
    </citation>
    <scope>NUCLEOTIDE SEQUENCE</scope>
    <source>
        <strain evidence="1">CGMCC 1.15448</strain>
    </source>
</reference>
<dbReference type="Pfam" id="PF20330">
    <property type="entry name" value="DUF6625"/>
    <property type="match status" value="1"/>
</dbReference>
<gene>
    <name evidence="1" type="ORF">GCM10011511_39020</name>
</gene>
<keyword evidence="2" id="KW-1185">Reference proteome</keyword>
<evidence type="ECO:0000313" key="1">
    <source>
        <dbReference type="EMBL" id="GGB11578.1"/>
    </source>
</evidence>
<name>A0A8J2UFW5_9BACT</name>
<comment type="caution">
    <text evidence="1">The sequence shown here is derived from an EMBL/GenBank/DDBJ whole genome shotgun (WGS) entry which is preliminary data.</text>
</comment>
<dbReference type="RefSeq" id="WP_188934824.1">
    <property type="nucleotide sequence ID" value="NZ_BMJC01000004.1"/>
</dbReference>
<proteinExistence type="predicted"/>
<accession>A0A8J2UFW5</accession>
<protein>
    <submittedName>
        <fullName evidence="1">Uncharacterized protein</fullName>
    </submittedName>
</protein>
<sequence>MSISNRSIAIITPYFGQLPWYFAYFLHTCRYNPTVDFIILTDDSSYDGRLPHNVKVHHTTFEETKALIGKKLDLEVVIDNTYKLCDFKPAFGLIFSDHLAGYDFWGMGDIDVVYGNIRSFITDEILQDYDVISVRHDFLVGYFTLFRNCNQVNELFKESRDYEKVFTTAEHYCFDECNFAFWKMDVGITFEDVADQCEIDSMTHVVKRLQLQKRLKVYFDAHAIEGVAGSLKWDRGTLVFKRQFEVILYHMIILKKIYSRSPPRSIPSAFTISPSRIYHR</sequence>
<dbReference type="Proteomes" id="UP000607559">
    <property type="component" value="Unassembled WGS sequence"/>
</dbReference>
<organism evidence="1 2">
    <name type="scientific">Puia dinghuensis</name>
    <dbReference type="NCBI Taxonomy" id="1792502"/>
    <lineage>
        <taxon>Bacteria</taxon>
        <taxon>Pseudomonadati</taxon>
        <taxon>Bacteroidota</taxon>
        <taxon>Chitinophagia</taxon>
        <taxon>Chitinophagales</taxon>
        <taxon>Chitinophagaceae</taxon>
        <taxon>Puia</taxon>
    </lineage>
</organism>
<dbReference type="AlphaFoldDB" id="A0A8J2UFW5"/>
<dbReference type="EMBL" id="BMJC01000004">
    <property type="protein sequence ID" value="GGB11578.1"/>
    <property type="molecule type" value="Genomic_DNA"/>
</dbReference>